<dbReference type="SUPFAM" id="SSF102114">
    <property type="entry name" value="Radical SAM enzymes"/>
    <property type="match status" value="1"/>
</dbReference>
<dbReference type="Pfam" id="PF04055">
    <property type="entry name" value="Radical_SAM"/>
    <property type="match status" value="1"/>
</dbReference>
<keyword evidence="1" id="KW-0004">4Fe-4S</keyword>
<dbReference type="AlphaFoldDB" id="A0A6J7H6G6"/>
<evidence type="ECO:0000256" key="3">
    <source>
        <dbReference type="ARBA" id="ARBA00022723"/>
    </source>
</evidence>
<keyword evidence="6" id="KW-0411">Iron-sulfur</keyword>
<evidence type="ECO:0000256" key="7">
    <source>
        <dbReference type="ARBA" id="ARBA00023134"/>
    </source>
</evidence>
<evidence type="ECO:0000256" key="6">
    <source>
        <dbReference type="ARBA" id="ARBA00023014"/>
    </source>
</evidence>
<dbReference type="InterPro" id="IPR050105">
    <property type="entry name" value="MoCo_biosynth_MoaA/MoaC"/>
</dbReference>
<dbReference type="GO" id="GO:0061798">
    <property type="term" value="F:GTP 3',8'-cyclase activity"/>
    <property type="evidence" value="ECO:0007669"/>
    <property type="project" value="TreeGrafter"/>
</dbReference>
<dbReference type="GO" id="GO:0005525">
    <property type="term" value="F:GTP binding"/>
    <property type="evidence" value="ECO:0007669"/>
    <property type="project" value="UniProtKB-KW"/>
</dbReference>
<sequence length="336" mass="36530">MSISQDLLTDSFGREHRDLRVSLTDRCSLRCTYCMPADFSDWIPTPELLTTDEMMRVIETATELGIDQVRLTGGEPLLRPDIVDVVRRITALPKAPRVSVTTNALRLAGLAGPLRDAGLERINVSLDTLDRDRFTEMTKRDRIDDVFAGLSAARAAGLTPIKINSVLMRGVNDDEAVALLQRALDEGWQLRFIEQMPLDAGNLWVRPRMVTADDIQSALSEVFDLSPVPVRGSAPAEEFFVNGTTATVGIIASVTRPFCGACDRLRLTADGQLRSCLFSREETDLRPVLRSELDSAAQADAIAAAIGGCVAGKLPGHGINDPSFIQPDRPMSAIGG</sequence>
<keyword evidence="3" id="KW-0479">Metal-binding</keyword>
<dbReference type="SFLD" id="SFLDG01067">
    <property type="entry name" value="SPASM/twitch_domain_containing"/>
    <property type="match status" value="1"/>
</dbReference>
<dbReference type="Gene3D" id="3.20.20.70">
    <property type="entry name" value="Aldolase class I"/>
    <property type="match status" value="1"/>
</dbReference>
<dbReference type="InterPro" id="IPR040064">
    <property type="entry name" value="MoaA-like"/>
</dbReference>
<evidence type="ECO:0000256" key="5">
    <source>
        <dbReference type="ARBA" id="ARBA00023004"/>
    </source>
</evidence>
<dbReference type="EMBL" id="CAFBMR010000027">
    <property type="protein sequence ID" value="CAB4912105.1"/>
    <property type="molecule type" value="Genomic_DNA"/>
</dbReference>
<dbReference type="InterPro" id="IPR058240">
    <property type="entry name" value="rSAM_sf"/>
</dbReference>
<dbReference type="GO" id="GO:0046872">
    <property type="term" value="F:metal ion binding"/>
    <property type="evidence" value="ECO:0007669"/>
    <property type="project" value="UniProtKB-KW"/>
</dbReference>
<dbReference type="InterPro" id="IPR013785">
    <property type="entry name" value="Aldolase_TIM"/>
</dbReference>
<gene>
    <name evidence="11" type="ORF">UFOPK3610_00876</name>
</gene>
<dbReference type="Pfam" id="PF06463">
    <property type="entry name" value="Mob_synth_C"/>
    <property type="match status" value="1"/>
</dbReference>
<feature type="domain" description="Radical SAM core" evidence="10">
    <location>
        <begin position="11"/>
        <end position="236"/>
    </location>
</feature>
<keyword evidence="7" id="KW-0342">GTP-binding</keyword>
<evidence type="ECO:0000256" key="8">
    <source>
        <dbReference type="ARBA" id="ARBA00023150"/>
    </source>
</evidence>
<evidence type="ECO:0000256" key="1">
    <source>
        <dbReference type="ARBA" id="ARBA00022485"/>
    </source>
</evidence>
<evidence type="ECO:0000256" key="2">
    <source>
        <dbReference type="ARBA" id="ARBA00022691"/>
    </source>
</evidence>
<evidence type="ECO:0000313" key="11">
    <source>
        <dbReference type="EMBL" id="CAB4912105.1"/>
    </source>
</evidence>
<evidence type="ECO:0000256" key="4">
    <source>
        <dbReference type="ARBA" id="ARBA00022741"/>
    </source>
</evidence>
<dbReference type="InterPro" id="IPR006638">
    <property type="entry name" value="Elp3/MiaA/NifB-like_rSAM"/>
</dbReference>
<dbReference type="PROSITE" id="PS51918">
    <property type="entry name" value="RADICAL_SAM"/>
    <property type="match status" value="1"/>
</dbReference>
<dbReference type="CDD" id="cd01335">
    <property type="entry name" value="Radical_SAM"/>
    <property type="match status" value="1"/>
</dbReference>
<keyword evidence="4" id="KW-0547">Nucleotide-binding</keyword>
<evidence type="ECO:0000259" key="10">
    <source>
        <dbReference type="PROSITE" id="PS51918"/>
    </source>
</evidence>
<keyword evidence="8" id="KW-0501">Molybdenum cofactor biosynthesis</keyword>
<evidence type="ECO:0000256" key="9">
    <source>
        <dbReference type="ARBA" id="ARBA00023239"/>
    </source>
</evidence>
<dbReference type="PANTHER" id="PTHR22960">
    <property type="entry name" value="MOLYBDOPTERIN COFACTOR SYNTHESIS PROTEIN A"/>
    <property type="match status" value="1"/>
</dbReference>
<dbReference type="InterPro" id="IPR007197">
    <property type="entry name" value="rSAM"/>
</dbReference>
<dbReference type="GO" id="GO:0061799">
    <property type="term" value="F:cyclic pyranopterin monophosphate synthase activity"/>
    <property type="evidence" value="ECO:0007669"/>
    <property type="project" value="TreeGrafter"/>
</dbReference>
<dbReference type="SMART" id="SM00729">
    <property type="entry name" value="Elp3"/>
    <property type="match status" value="1"/>
</dbReference>
<reference evidence="11" key="1">
    <citation type="submission" date="2020-05" db="EMBL/GenBank/DDBJ databases">
        <authorList>
            <person name="Chiriac C."/>
            <person name="Salcher M."/>
            <person name="Ghai R."/>
            <person name="Kavagutti S V."/>
        </authorList>
    </citation>
    <scope>NUCLEOTIDE SEQUENCE</scope>
</reference>
<dbReference type="InterPro" id="IPR010505">
    <property type="entry name" value="MoaA_twitch"/>
</dbReference>
<keyword evidence="9" id="KW-0456">Lyase</keyword>
<dbReference type="InterPro" id="IPR013483">
    <property type="entry name" value="MoaA"/>
</dbReference>
<dbReference type="PANTHER" id="PTHR22960:SF0">
    <property type="entry name" value="MOLYBDENUM COFACTOR BIOSYNTHESIS PROTEIN 1"/>
    <property type="match status" value="1"/>
</dbReference>
<dbReference type="NCBIfam" id="TIGR02666">
    <property type="entry name" value="moaA"/>
    <property type="match status" value="1"/>
</dbReference>
<dbReference type="GO" id="GO:0051539">
    <property type="term" value="F:4 iron, 4 sulfur cluster binding"/>
    <property type="evidence" value="ECO:0007669"/>
    <property type="project" value="UniProtKB-KW"/>
</dbReference>
<keyword evidence="5" id="KW-0408">Iron</keyword>
<keyword evidence="2" id="KW-0949">S-adenosyl-L-methionine</keyword>
<organism evidence="11">
    <name type="scientific">freshwater metagenome</name>
    <dbReference type="NCBI Taxonomy" id="449393"/>
    <lineage>
        <taxon>unclassified sequences</taxon>
        <taxon>metagenomes</taxon>
        <taxon>ecological metagenomes</taxon>
    </lineage>
</organism>
<accession>A0A6J7H6G6</accession>
<protein>
    <submittedName>
        <fullName evidence="11">Unannotated protein</fullName>
    </submittedName>
</protein>
<dbReference type="GO" id="GO:0006777">
    <property type="term" value="P:Mo-molybdopterin cofactor biosynthetic process"/>
    <property type="evidence" value="ECO:0007669"/>
    <property type="project" value="UniProtKB-KW"/>
</dbReference>
<dbReference type="HAMAP" id="MF_01225_B">
    <property type="entry name" value="MoaA_B"/>
    <property type="match status" value="1"/>
</dbReference>
<dbReference type="CDD" id="cd21117">
    <property type="entry name" value="Twitch_MoaA"/>
    <property type="match status" value="1"/>
</dbReference>
<dbReference type="SFLD" id="SFLDG01386">
    <property type="entry name" value="main_SPASM_domain-containing"/>
    <property type="match status" value="1"/>
</dbReference>
<dbReference type="SFLD" id="SFLDS00029">
    <property type="entry name" value="Radical_SAM"/>
    <property type="match status" value="1"/>
</dbReference>
<dbReference type="SFLD" id="SFLDG01383">
    <property type="entry name" value="cyclic_pyranopterin_phosphate"/>
    <property type="match status" value="1"/>
</dbReference>
<name>A0A6J7H6G6_9ZZZZ</name>
<proteinExistence type="inferred from homology"/>